<feature type="transmembrane region" description="Helical" evidence="6">
    <location>
        <begin position="426"/>
        <end position="444"/>
    </location>
</feature>
<comment type="subcellular location">
    <subcellularLocation>
        <location evidence="1">Cell membrane</location>
        <topology evidence="1">Multi-pass membrane protein</topology>
    </subcellularLocation>
</comment>
<feature type="transmembrane region" description="Helical" evidence="6">
    <location>
        <begin position="366"/>
        <end position="387"/>
    </location>
</feature>
<evidence type="ECO:0000313" key="8">
    <source>
        <dbReference type="Proteomes" id="UP000229740"/>
    </source>
</evidence>
<dbReference type="PANTHER" id="PTHR30250:SF28">
    <property type="entry name" value="POLYSACCHARIDE BIOSYNTHESIS PROTEIN"/>
    <property type="match status" value="1"/>
</dbReference>
<evidence type="ECO:0000256" key="2">
    <source>
        <dbReference type="ARBA" id="ARBA00022475"/>
    </source>
</evidence>
<reference evidence="7 8" key="1">
    <citation type="submission" date="2017-10" db="EMBL/GenBank/DDBJ databases">
        <title>Novel microbial diversity and functional potential in the marine mammal oral microbiome.</title>
        <authorList>
            <person name="Dudek N.K."/>
            <person name="Sun C.L."/>
            <person name="Burstein D."/>
            <person name="Kantor R.S."/>
            <person name="Aliaga Goltsman D.S."/>
            <person name="Bik E.M."/>
            <person name="Thomas B.C."/>
            <person name="Banfield J.F."/>
            <person name="Relman D.A."/>
        </authorList>
    </citation>
    <scope>NUCLEOTIDE SEQUENCE [LARGE SCALE GENOMIC DNA]</scope>
    <source>
        <strain evidence="7">DOLZORAL124_49_17</strain>
    </source>
</reference>
<dbReference type="InterPro" id="IPR050833">
    <property type="entry name" value="Poly_Biosynth_Transport"/>
</dbReference>
<dbReference type="EMBL" id="PDPS01000023">
    <property type="protein sequence ID" value="PID58313.1"/>
    <property type="molecule type" value="Genomic_DNA"/>
</dbReference>
<dbReference type="AlphaFoldDB" id="A0A2G6E894"/>
<evidence type="ECO:0000313" key="7">
    <source>
        <dbReference type="EMBL" id="PID58313.1"/>
    </source>
</evidence>
<sequence length="487" mass="53891">MNKHGRSSGLRVATLLSGRVLIQLISFISLPILTRLFLPEHFGVIQIFDSLSHILTAIVCLKYELSIPLARTDREALGAMTLAILVTMLFTLLLAMLTTFGKGAIASCFHSPELEPFLWLLPVIVLAGGIVNSLGTWAARRGQFGVIAFAEVGQSFTERLVSILLGLTMPRLIGALFMARVLGWAVRLALLSGLLRHQLGHLIRQFGLPFDLLLPLAKRHKKFALFTIWGAFLNTLSRQLPVFFLGAYYSKSITGYYSLAQKIVLFPMKMLSTSVAKVFFPLAAQEYNESGTLSSIVSSLYIRLLQIAVFPMTAITLFGPALFTTLLGPEWAHVGYYARMIAVWACITVLNAFQVFSIVNRQELHFLMNILNISVTTLGLAITVRVAPPELTLGIYVTITTCTLLIRIVVKLRLADVSLLRSFKLFAHYLLLSCALLVPAVMISGRMNNIWVSSGSLGGAALLYGILLIRMDETLREFFRKTPQRSP</sequence>
<evidence type="ECO:0000256" key="6">
    <source>
        <dbReference type="SAM" id="Phobius"/>
    </source>
</evidence>
<dbReference type="Pfam" id="PF13440">
    <property type="entry name" value="Polysacc_synt_3"/>
    <property type="match status" value="1"/>
</dbReference>
<feature type="transmembrane region" description="Helical" evidence="6">
    <location>
        <begin position="450"/>
        <end position="471"/>
    </location>
</feature>
<evidence type="ECO:0000256" key="4">
    <source>
        <dbReference type="ARBA" id="ARBA00022989"/>
    </source>
</evidence>
<feature type="transmembrane region" description="Helical" evidence="6">
    <location>
        <begin position="223"/>
        <end position="244"/>
    </location>
</feature>
<dbReference type="PANTHER" id="PTHR30250">
    <property type="entry name" value="PST FAMILY PREDICTED COLANIC ACID TRANSPORTER"/>
    <property type="match status" value="1"/>
</dbReference>
<feature type="transmembrane region" description="Helical" evidence="6">
    <location>
        <begin position="44"/>
        <end position="65"/>
    </location>
</feature>
<dbReference type="Proteomes" id="UP000229740">
    <property type="component" value="Unassembled WGS sequence"/>
</dbReference>
<proteinExistence type="predicted"/>
<keyword evidence="3 6" id="KW-0812">Transmembrane</keyword>
<organism evidence="7 8">
    <name type="scientific">candidate division KSB3 bacterium</name>
    <dbReference type="NCBI Taxonomy" id="2044937"/>
    <lineage>
        <taxon>Bacteria</taxon>
        <taxon>candidate division KSB3</taxon>
    </lineage>
</organism>
<keyword evidence="4 6" id="KW-1133">Transmembrane helix</keyword>
<feature type="transmembrane region" description="Helical" evidence="6">
    <location>
        <begin position="393"/>
        <end position="414"/>
    </location>
</feature>
<feature type="transmembrane region" description="Helical" evidence="6">
    <location>
        <begin position="117"/>
        <end position="139"/>
    </location>
</feature>
<evidence type="ECO:0000256" key="1">
    <source>
        <dbReference type="ARBA" id="ARBA00004651"/>
    </source>
</evidence>
<keyword evidence="2" id="KW-1003">Cell membrane</keyword>
<feature type="transmembrane region" description="Helical" evidence="6">
    <location>
        <begin position="304"/>
        <end position="324"/>
    </location>
</feature>
<evidence type="ECO:0000256" key="3">
    <source>
        <dbReference type="ARBA" id="ARBA00022692"/>
    </source>
</evidence>
<name>A0A2G6E894_9BACT</name>
<protein>
    <recommendedName>
        <fullName evidence="9">Polysaccharide biosynthesis protein C-terminal domain-containing protein</fullName>
    </recommendedName>
</protein>
<keyword evidence="5 6" id="KW-0472">Membrane</keyword>
<accession>A0A2G6E894</accession>
<feature type="transmembrane region" description="Helical" evidence="6">
    <location>
        <begin position="77"/>
        <end position="97"/>
    </location>
</feature>
<evidence type="ECO:0000256" key="5">
    <source>
        <dbReference type="ARBA" id="ARBA00023136"/>
    </source>
</evidence>
<feature type="transmembrane region" description="Helical" evidence="6">
    <location>
        <begin position="336"/>
        <end position="359"/>
    </location>
</feature>
<gene>
    <name evidence="7" type="ORF">CSB45_04400</name>
</gene>
<evidence type="ECO:0008006" key="9">
    <source>
        <dbReference type="Google" id="ProtNLM"/>
    </source>
</evidence>
<dbReference type="GO" id="GO:0005886">
    <property type="term" value="C:plasma membrane"/>
    <property type="evidence" value="ECO:0007669"/>
    <property type="project" value="UniProtKB-SubCell"/>
</dbReference>
<feature type="transmembrane region" description="Helical" evidence="6">
    <location>
        <begin position="160"/>
        <end position="178"/>
    </location>
</feature>
<comment type="caution">
    <text evidence="7">The sequence shown here is derived from an EMBL/GenBank/DDBJ whole genome shotgun (WGS) entry which is preliminary data.</text>
</comment>
<feature type="transmembrane region" description="Helical" evidence="6">
    <location>
        <begin position="20"/>
        <end position="38"/>
    </location>
</feature>